<keyword evidence="5" id="KW-0143">Chaperone</keyword>
<feature type="domain" description="Pili assembly chaperone N-terminal" evidence="6">
    <location>
        <begin position="43"/>
        <end position="167"/>
    </location>
</feature>
<dbReference type="GO" id="GO:0071555">
    <property type="term" value="P:cell wall organization"/>
    <property type="evidence" value="ECO:0007669"/>
    <property type="project" value="InterPro"/>
</dbReference>
<dbReference type="Pfam" id="PF02753">
    <property type="entry name" value="PapD_C"/>
    <property type="match status" value="1"/>
</dbReference>
<dbReference type="InParanoid" id="A0A2U3N4M3"/>
<dbReference type="Gene3D" id="2.60.40.10">
    <property type="entry name" value="Immunoglobulins"/>
    <property type="match status" value="2"/>
</dbReference>
<protein>
    <submittedName>
        <fullName evidence="8">Chaperone protein EcpD</fullName>
    </submittedName>
</protein>
<dbReference type="PANTHER" id="PTHR30251">
    <property type="entry name" value="PILUS ASSEMBLY CHAPERONE"/>
    <property type="match status" value="1"/>
</dbReference>
<gene>
    <name evidence="8" type="primary">ecpD_5</name>
    <name evidence="8" type="ORF">KPC_3805</name>
</gene>
<evidence type="ECO:0000259" key="7">
    <source>
        <dbReference type="Pfam" id="PF02753"/>
    </source>
</evidence>
<evidence type="ECO:0000256" key="4">
    <source>
        <dbReference type="ARBA" id="ARBA00022764"/>
    </source>
</evidence>
<dbReference type="PRINTS" id="PR00969">
    <property type="entry name" value="CHAPERONPILI"/>
</dbReference>
<accession>A0A2U3N4M3</accession>
<evidence type="ECO:0000313" key="8">
    <source>
        <dbReference type="EMBL" id="SPL72627.1"/>
    </source>
</evidence>
<dbReference type="InterPro" id="IPR016147">
    <property type="entry name" value="Pili_assmbl_chaperone_N"/>
</dbReference>
<dbReference type="InterPro" id="IPR001829">
    <property type="entry name" value="Pili_assmbl_chaperone_bac"/>
</dbReference>
<dbReference type="SUPFAM" id="SSF49584">
    <property type="entry name" value="Periplasmic chaperone C-domain"/>
    <property type="match status" value="1"/>
</dbReference>
<dbReference type="Pfam" id="PF00345">
    <property type="entry name" value="PapD_N"/>
    <property type="match status" value="1"/>
</dbReference>
<dbReference type="InterPro" id="IPR008962">
    <property type="entry name" value="PapD-like_sf"/>
</dbReference>
<evidence type="ECO:0000259" key="6">
    <source>
        <dbReference type="Pfam" id="PF00345"/>
    </source>
</evidence>
<evidence type="ECO:0000256" key="3">
    <source>
        <dbReference type="ARBA" id="ARBA00022729"/>
    </source>
</evidence>
<dbReference type="Proteomes" id="UP000245974">
    <property type="component" value="Unassembled WGS sequence"/>
</dbReference>
<sequence length="258" mass="29622">MYYFDFIWKRVEFKKLESMSGNLIKKGLMAILFFSNITYSASVIMGTRVVYPSNTNDVMIEIRNDSEEPSLIQAWIDDGDPKALPEQISVPFVLTPPISKINPKNSQFLRIMALPAAKQLKKTEESIFWLNVVDIPPKPKHSAGSQQNYMQISIRSRIKLFYRPSSISDDALHAAKKLKWMHRGEHLLVKNPTPFYISIPSVFQQDGHRMLDLVSSDGLFLKPHSEQKLSLQSTNMSNMRFISINEYGAKDEILIRIE</sequence>
<proteinExistence type="inferred from homology"/>
<keyword evidence="4" id="KW-0574">Periplasm</keyword>
<evidence type="ECO:0000256" key="5">
    <source>
        <dbReference type="ARBA" id="ARBA00023186"/>
    </source>
</evidence>
<keyword evidence="9" id="KW-1185">Reference proteome</keyword>
<dbReference type="FunCoup" id="A0A2U3N4M3">
    <property type="interactions" value="48"/>
</dbReference>
<name>A0A2U3N4M3_9GAMM</name>
<comment type="similarity">
    <text evidence="2">Belongs to the periplasmic pilus chaperone family.</text>
</comment>
<dbReference type="InterPro" id="IPR016148">
    <property type="entry name" value="Pili_assmbl_chaperone_C"/>
</dbReference>
<keyword evidence="3" id="KW-0732">Signal</keyword>
<dbReference type="InterPro" id="IPR036316">
    <property type="entry name" value="Pili_assmbl_chap_C_dom_sf"/>
</dbReference>
<dbReference type="InterPro" id="IPR050643">
    <property type="entry name" value="Periplasmic_pilus_chap"/>
</dbReference>
<evidence type="ECO:0000313" key="9">
    <source>
        <dbReference type="Proteomes" id="UP000245974"/>
    </source>
</evidence>
<dbReference type="EMBL" id="OOGT01000393">
    <property type="protein sequence ID" value="SPL72627.1"/>
    <property type="molecule type" value="Genomic_DNA"/>
</dbReference>
<feature type="domain" description="Pili assembly chaperone C-terminal" evidence="7">
    <location>
        <begin position="189"/>
        <end position="251"/>
    </location>
</feature>
<dbReference type="OrthoDB" id="9131059at2"/>
<dbReference type="PANTHER" id="PTHR30251:SF2">
    <property type="entry name" value="FIMBRIAL CHAPERONE YADV-RELATED"/>
    <property type="match status" value="1"/>
</dbReference>
<dbReference type="InterPro" id="IPR013783">
    <property type="entry name" value="Ig-like_fold"/>
</dbReference>
<dbReference type="SUPFAM" id="SSF49354">
    <property type="entry name" value="PapD-like"/>
    <property type="match status" value="1"/>
</dbReference>
<reference evidence="9" key="1">
    <citation type="submission" date="2018-03" db="EMBL/GenBank/DDBJ databases">
        <authorList>
            <person name="Blom J."/>
        </authorList>
    </citation>
    <scope>NUCLEOTIDE SEQUENCE [LARGE SCALE GENOMIC DNA]</scope>
    <source>
        <strain evidence="9">KPC-SM-21</strain>
    </source>
</reference>
<organism evidence="8 9">
    <name type="scientific">Acinetobacter stercoris</name>
    <dbReference type="NCBI Taxonomy" id="2126983"/>
    <lineage>
        <taxon>Bacteria</taxon>
        <taxon>Pseudomonadati</taxon>
        <taxon>Pseudomonadota</taxon>
        <taxon>Gammaproteobacteria</taxon>
        <taxon>Moraxellales</taxon>
        <taxon>Moraxellaceae</taxon>
        <taxon>Acinetobacter</taxon>
    </lineage>
</organism>
<evidence type="ECO:0000256" key="1">
    <source>
        <dbReference type="ARBA" id="ARBA00004418"/>
    </source>
</evidence>
<dbReference type="AlphaFoldDB" id="A0A2U3N4M3"/>
<dbReference type="GO" id="GO:0030288">
    <property type="term" value="C:outer membrane-bounded periplasmic space"/>
    <property type="evidence" value="ECO:0007669"/>
    <property type="project" value="InterPro"/>
</dbReference>
<evidence type="ECO:0000256" key="2">
    <source>
        <dbReference type="ARBA" id="ARBA00007399"/>
    </source>
</evidence>
<comment type="subcellular location">
    <subcellularLocation>
        <location evidence="1">Periplasm</location>
    </subcellularLocation>
</comment>